<dbReference type="Gramene" id="OE9A085222T1">
    <property type="protein sequence ID" value="OE9A085222C1"/>
    <property type="gene ID" value="OE9A085222"/>
</dbReference>
<dbReference type="AlphaFoldDB" id="A0A8S0SRK6"/>
<sequence length="91" mass="9889">MKKLLRPTLLESEMMAVLAAIASSALTIDVAAANGSIVIWWQPTSATSICGDRGFCMVWRRCLYGGGVAVVAVVIQRGGYGLFEVLRQWQQ</sequence>
<comment type="caution">
    <text evidence="1">The sequence shown here is derived from an EMBL/GenBank/DDBJ whole genome shotgun (WGS) entry which is preliminary data.</text>
</comment>
<name>A0A8S0SRK6_OLEEU</name>
<keyword evidence="2" id="KW-1185">Reference proteome</keyword>
<gene>
    <name evidence="1" type="ORF">OLEA9_A085222</name>
</gene>
<dbReference type="EMBL" id="CACTIH010005471">
    <property type="protein sequence ID" value="CAA2994289.1"/>
    <property type="molecule type" value="Genomic_DNA"/>
</dbReference>
<proteinExistence type="predicted"/>
<evidence type="ECO:0000313" key="2">
    <source>
        <dbReference type="Proteomes" id="UP000594638"/>
    </source>
</evidence>
<dbReference type="Proteomes" id="UP000594638">
    <property type="component" value="Unassembled WGS sequence"/>
</dbReference>
<reference evidence="1 2" key="1">
    <citation type="submission" date="2019-12" db="EMBL/GenBank/DDBJ databases">
        <authorList>
            <person name="Alioto T."/>
            <person name="Alioto T."/>
            <person name="Gomez Garrido J."/>
        </authorList>
    </citation>
    <scope>NUCLEOTIDE SEQUENCE [LARGE SCALE GENOMIC DNA]</scope>
</reference>
<protein>
    <submittedName>
        <fullName evidence="1">Uncharacterized protein</fullName>
    </submittedName>
</protein>
<evidence type="ECO:0000313" key="1">
    <source>
        <dbReference type="EMBL" id="CAA2994289.1"/>
    </source>
</evidence>
<accession>A0A8S0SRK6</accession>
<organism evidence="1 2">
    <name type="scientific">Olea europaea subsp. europaea</name>
    <dbReference type="NCBI Taxonomy" id="158383"/>
    <lineage>
        <taxon>Eukaryota</taxon>
        <taxon>Viridiplantae</taxon>
        <taxon>Streptophyta</taxon>
        <taxon>Embryophyta</taxon>
        <taxon>Tracheophyta</taxon>
        <taxon>Spermatophyta</taxon>
        <taxon>Magnoliopsida</taxon>
        <taxon>eudicotyledons</taxon>
        <taxon>Gunneridae</taxon>
        <taxon>Pentapetalae</taxon>
        <taxon>asterids</taxon>
        <taxon>lamiids</taxon>
        <taxon>Lamiales</taxon>
        <taxon>Oleaceae</taxon>
        <taxon>Oleeae</taxon>
        <taxon>Olea</taxon>
    </lineage>
</organism>